<evidence type="ECO:0000256" key="5">
    <source>
        <dbReference type="ARBA" id="ARBA00023136"/>
    </source>
</evidence>
<dbReference type="GO" id="GO:0030276">
    <property type="term" value="F:clathrin binding"/>
    <property type="evidence" value="ECO:0007669"/>
    <property type="project" value="InterPro"/>
</dbReference>
<dbReference type="STRING" id="1447872.A0A1J9PJ80"/>
<proteinExistence type="inferred from homology"/>
<protein>
    <recommendedName>
        <fullName evidence="6">AP complex subunit beta</fullName>
    </recommendedName>
</protein>
<evidence type="ECO:0000259" key="8">
    <source>
        <dbReference type="Pfam" id="PF01602"/>
    </source>
</evidence>
<evidence type="ECO:0000313" key="9">
    <source>
        <dbReference type="EMBL" id="OJD16094.1"/>
    </source>
</evidence>
<evidence type="ECO:0000313" key="10">
    <source>
        <dbReference type="Proteomes" id="UP000182235"/>
    </source>
</evidence>
<accession>A0A1J9PJ80</accession>
<keyword evidence="10" id="KW-1185">Reference proteome</keyword>
<dbReference type="AlphaFoldDB" id="A0A1J9PJ80"/>
<dbReference type="InterPro" id="IPR026739">
    <property type="entry name" value="AP_beta"/>
</dbReference>
<dbReference type="GO" id="GO:0012505">
    <property type="term" value="C:endomembrane system"/>
    <property type="evidence" value="ECO:0007669"/>
    <property type="project" value="UniProtKB-SubCell"/>
</dbReference>
<dbReference type="SUPFAM" id="SSF48371">
    <property type="entry name" value="ARM repeat"/>
    <property type="match status" value="1"/>
</dbReference>
<comment type="caution">
    <text evidence="9">The sequence shown here is derived from an EMBL/GenBank/DDBJ whole genome shotgun (WGS) entry which is preliminary data.</text>
</comment>
<name>A0A1J9PJ80_9EURO</name>
<dbReference type="FunFam" id="1.25.10.10:FF:000044">
    <property type="entry name" value="AP complex subunit beta"/>
    <property type="match status" value="1"/>
</dbReference>
<dbReference type="PANTHER" id="PTHR11134">
    <property type="entry name" value="ADAPTOR COMPLEX SUBUNIT BETA FAMILY MEMBER"/>
    <property type="match status" value="1"/>
</dbReference>
<evidence type="ECO:0000256" key="7">
    <source>
        <dbReference type="SAM" id="MobiDB-lite"/>
    </source>
</evidence>
<dbReference type="GO" id="GO:0030117">
    <property type="term" value="C:membrane coat"/>
    <property type="evidence" value="ECO:0007669"/>
    <property type="project" value="InterPro"/>
</dbReference>
<dbReference type="Gene3D" id="1.25.10.10">
    <property type="entry name" value="Leucine-rich Repeat Variant"/>
    <property type="match status" value="1"/>
</dbReference>
<dbReference type="Proteomes" id="UP000182235">
    <property type="component" value="Unassembled WGS sequence"/>
</dbReference>
<comment type="similarity">
    <text evidence="2 6">Belongs to the adaptor complexes large subunit family.</text>
</comment>
<gene>
    <name evidence="9" type="ORF">AJ78_03727</name>
</gene>
<evidence type="ECO:0000256" key="1">
    <source>
        <dbReference type="ARBA" id="ARBA00004308"/>
    </source>
</evidence>
<dbReference type="InterPro" id="IPR002553">
    <property type="entry name" value="Clathrin/coatomer_adapt-like_N"/>
</dbReference>
<dbReference type="InterPro" id="IPR011989">
    <property type="entry name" value="ARM-like"/>
</dbReference>
<keyword evidence="3 6" id="KW-0813">Transport</keyword>
<keyword evidence="4 6" id="KW-0653">Protein transport</keyword>
<evidence type="ECO:0000256" key="6">
    <source>
        <dbReference type="PIRNR" id="PIRNR002291"/>
    </source>
</evidence>
<dbReference type="PIRSF" id="PIRSF002291">
    <property type="entry name" value="AP_complex_beta"/>
    <property type="match status" value="1"/>
</dbReference>
<dbReference type="EMBL" id="LGRN01000123">
    <property type="protein sequence ID" value="OJD16094.1"/>
    <property type="molecule type" value="Genomic_DNA"/>
</dbReference>
<dbReference type="GO" id="GO:0006886">
    <property type="term" value="P:intracellular protein transport"/>
    <property type="evidence" value="ECO:0007669"/>
    <property type="project" value="InterPro"/>
</dbReference>
<feature type="region of interest" description="Disordered" evidence="7">
    <location>
        <begin position="597"/>
        <end position="631"/>
    </location>
</feature>
<reference evidence="9 10" key="1">
    <citation type="submission" date="2015-07" db="EMBL/GenBank/DDBJ databases">
        <title>Emmonsia species relationships and genome sequence.</title>
        <authorList>
            <consortium name="The Broad Institute Genomics Platform"/>
            <person name="Cuomo C.A."/>
            <person name="Munoz J.F."/>
            <person name="Imamovic A."/>
            <person name="Priest M.E."/>
            <person name="Young S."/>
            <person name="Clay O.K."/>
            <person name="McEwen J.G."/>
        </authorList>
    </citation>
    <scope>NUCLEOTIDE SEQUENCE [LARGE SCALE GENOMIC DNA]</scope>
    <source>
        <strain evidence="9 10">UAMH 9510</strain>
    </source>
</reference>
<comment type="function">
    <text evidence="6">Adaptins are components of the adaptor complexes which link clathrin to receptors in coated vesicles. Clathrin-associated protein complexes are believed to interact with the cytoplasmic tails of membrane proteins, leading to their selection and concentration.</text>
</comment>
<dbReference type="VEuPathDB" id="FungiDB:AJ78_03727"/>
<dbReference type="InterPro" id="IPR016342">
    <property type="entry name" value="AP_complex_bsu_1_2_4"/>
</dbReference>
<dbReference type="InterPro" id="IPR016024">
    <property type="entry name" value="ARM-type_fold"/>
</dbReference>
<dbReference type="OrthoDB" id="10254310at2759"/>
<evidence type="ECO:0000256" key="3">
    <source>
        <dbReference type="ARBA" id="ARBA00022448"/>
    </source>
</evidence>
<dbReference type="GO" id="GO:0016192">
    <property type="term" value="P:vesicle-mediated transport"/>
    <property type="evidence" value="ECO:0007669"/>
    <property type="project" value="InterPro"/>
</dbReference>
<sequence>MVGFVPVYVSSGSLSIHRSQGKVAELRQELNSGGKKDRNHSAKKITLKKIVANMTMSNSDMVALFPDVIACMNIPSLEIKKMCFLFLVNYARLKPEVALDALPMLINDMEDSNPLVRALALRTISYIHVREFVESTVQPLKSLLGDDDPYVRKTAAFCVAKLYDHDRKLVEKSDLILRLNEMLKDDNPTVVSSALAALTDLWERSDSIHLSIDYKSASKIISILPDCSEWGQTYVLEALMSYVPQESSEALLLAERIAPRLSHSNSAVVLTSIRVILYLMNYISDQKQITSLSRKLSPPLVTLLSKGPEVQYLALRNAILILQRRPEVLRNDIRVFFCKYNDPIYVKVTKLELIFMLATKENISVVLTELREYATEIDVHFVRKAVRAIGKLAIKIESAARQCIETLIDLVNAKIPYIVQEATVVIRNIFRKYPNQYEGIIGTVIQNIDELDEPEAKAAVIWIIGQYADRIENSDGFLQDYLATFHDETVEVQLALLTATVKLFIQRPTKGQQLVPQVLKWCTEETDDPDLRDRGYMYWRLLSTDPNAARTIVMGEKPPITAESEKLNPATLEELCLNVGTLATVYLKPVQHVFRSARPRRLTPSPALQRPPPDQTKSLPLPFQQGSNITPNAATSATANKSDIAAAVSAADEYFSTVVPQQMAAMNLNNGAGGGGAPQTQYVVNQNQQQAYQPGVAGGAATGELLLI</sequence>
<comment type="subcellular location">
    <subcellularLocation>
        <location evidence="1">Endomembrane system</location>
    </subcellularLocation>
</comment>
<evidence type="ECO:0000256" key="4">
    <source>
        <dbReference type="ARBA" id="ARBA00022927"/>
    </source>
</evidence>
<dbReference type="Pfam" id="PF01602">
    <property type="entry name" value="Adaptin_N"/>
    <property type="match status" value="1"/>
</dbReference>
<evidence type="ECO:0000256" key="2">
    <source>
        <dbReference type="ARBA" id="ARBA00006613"/>
    </source>
</evidence>
<feature type="domain" description="Clathrin/coatomer adaptor adaptin-like N-terminal" evidence="8">
    <location>
        <begin position="25"/>
        <end position="545"/>
    </location>
</feature>
<organism evidence="9 10">
    <name type="scientific">Emergomyces pasteurianus Ep9510</name>
    <dbReference type="NCBI Taxonomy" id="1447872"/>
    <lineage>
        <taxon>Eukaryota</taxon>
        <taxon>Fungi</taxon>
        <taxon>Dikarya</taxon>
        <taxon>Ascomycota</taxon>
        <taxon>Pezizomycotina</taxon>
        <taxon>Eurotiomycetes</taxon>
        <taxon>Eurotiomycetidae</taxon>
        <taxon>Onygenales</taxon>
        <taxon>Ajellomycetaceae</taxon>
        <taxon>Emergomyces</taxon>
    </lineage>
</organism>
<keyword evidence="5 6" id="KW-0472">Membrane</keyword>